<dbReference type="SUPFAM" id="SSF46929">
    <property type="entry name" value="DNA helicase RuvA subunit, C-terminal domain"/>
    <property type="match status" value="1"/>
</dbReference>
<keyword evidence="2 6" id="KW-0227">DNA damage</keyword>
<protein>
    <recommendedName>
        <fullName evidence="6">Holliday junction branch migration complex subunit RuvA</fullName>
    </recommendedName>
</protein>
<dbReference type="AlphaFoldDB" id="A0A8I1LB64"/>
<comment type="caution">
    <text evidence="8">The sequence shown here is derived from an EMBL/GenBank/DDBJ whole genome shotgun (WGS) entry which is preliminary data.</text>
</comment>
<evidence type="ECO:0000313" key="8">
    <source>
        <dbReference type="EMBL" id="MBK3427925.1"/>
    </source>
</evidence>
<proteinExistence type="inferred from homology"/>
<dbReference type="InterPro" id="IPR013849">
    <property type="entry name" value="DNA_helicase_Holl-junc_RuvA_I"/>
</dbReference>
<dbReference type="Gene3D" id="2.40.50.140">
    <property type="entry name" value="Nucleic acid-binding proteins"/>
    <property type="match status" value="1"/>
</dbReference>
<evidence type="ECO:0000256" key="6">
    <source>
        <dbReference type="HAMAP-Rule" id="MF_00031"/>
    </source>
</evidence>
<sequence length="205" mass="20970">MIAALRGEVIHIGLDHGVIDCTGVGYKFLATPKTLGTLRRGEQATVLTNLVVKEDSLTLYGFSADEDREMFHVLQSVSGLGPKLALAALSVMGAGELAAAIGGEDVKALQSIPGVGKRMAQRLALELKDKVAAFAPSEAAAAGSVDTAVAPAGGAVVESVTEALIGLGFTDKGARPVVESAYAENPDADTSSLLRSALAQLGKKK</sequence>
<evidence type="ECO:0000256" key="4">
    <source>
        <dbReference type="ARBA" id="ARBA00023172"/>
    </source>
</evidence>
<dbReference type="HAMAP" id="MF_00031">
    <property type="entry name" value="DNA_HJ_migration_RuvA"/>
    <property type="match status" value="1"/>
</dbReference>
<dbReference type="Pfam" id="PF07499">
    <property type="entry name" value="RuvA_C"/>
    <property type="match status" value="1"/>
</dbReference>
<comment type="function">
    <text evidence="6">The RuvA-RuvB-RuvC complex processes Holliday junction (HJ) DNA during genetic recombination and DNA repair, while the RuvA-RuvB complex plays an important role in the rescue of blocked DNA replication forks via replication fork reversal (RFR). RuvA specifically binds to HJ cruciform DNA, conferring on it an open structure. The RuvB hexamer acts as an ATP-dependent pump, pulling dsDNA into and through the RuvAB complex. HJ branch migration allows RuvC to scan DNA until it finds its consensus sequence, where it cleaves and resolves the cruciform DNA.</text>
</comment>
<accession>A0A8I1LB64</accession>
<dbReference type="Pfam" id="PF14520">
    <property type="entry name" value="HHH_5"/>
    <property type="match status" value="1"/>
</dbReference>
<comment type="similarity">
    <text evidence="6">Belongs to the RuvA family.</text>
</comment>
<comment type="caution">
    <text evidence="6">Lacks conserved residue(s) required for the propagation of feature annotation.</text>
</comment>
<keyword evidence="4 6" id="KW-0233">DNA recombination</keyword>
<evidence type="ECO:0000256" key="2">
    <source>
        <dbReference type="ARBA" id="ARBA00022763"/>
    </source>
</evidence>
<dbReference type="InterPro" id="IPR000085">
    <property type="entry name" value="RuvA"/>
</dbReference>
<dbReference type="Gene3D" id="1.10.150.20">
    <property type="entry name" value="5' to 3' exonuclease, C-terminal subdomain"/>
    <property type="match status" value="1"/>
</dbReference>
<dbReference type="SUPFAM" id="SSF50249">
    <property type="entry name" value="Nucleic acid-binding proteins"/>
    <property type="match status" value="1"/>
</dbReference>
<keyword evidence="1 6" id="KW-0963">Cytoplasm</keyword>
<dbReference type="RefSeq" id="WP_200435682.1">
    <property type="nucleotide sequence ID" value="NZ_JAEHFL010000006.1"/>
</dbReference>
<feature type="domain" description="Helix-hairpin-helix DNA-binding motif class 1" evidence="7">
    <location>
        <begin position="72"/>
        <end position="91"/>
    </location>
</feature>
<dbReference type="SUPFAM" id="SSF47781">
    <property type="entry name" value="RuvA domain 2-like"/>
    <property type="match status" value="1"/>
</dbReference>
<comment type="subunit">
    <text evidence="6">Homotetramer. Forms an RuvA(8)-RuvB(12)-Holliday junction (HJ) complex. HJ DNA is sandwiched between 2 RuvA tetramers; dsDNA enters through RuvA and exits via RuvB. An RuvB hexamer assembles on each DNA strand where it exits the tetramer. Each RuvB hexamer is contacted by two RuvA subunits (via domain III) on 2 adjacent RuvB subunits; this complex drives branch migration. In the full resolvosome a probable DNA-RuvA(4)-RuvB(12)-RuvC(2) complex forms which resolves the HJ.</text>
</comment>
<comment type="subcellular location">
    <subcellularLocation>
        <location evidence="6">Cytoplasm</location>
    </subcellularLocation>
</comment>
<keyword evidence="5 6" id="KW-0234">DNA repair</keyword>
<dbReference type="GO" id="GO:0005524">
    <property type="term" value="F:ATP binding"/>
    <property type="evidence" value="ECO:0007669"/>
    <property type="project" value="InterPro"/>
</dbReference>
<keyword evidence="9" id="KW-1185">Reference proteome</keyword>
<feature type="region of interest" description="Domain II" evidence="6">
    <location>
        <begin position="64"/>
        <end position="141"/>
    </location>
</feature>
<dbReference type="GO" id="GO:0005737">
    <property type="term" value="C:cytoplasm"/>
    <property type="evidence" value="ECO:0007669"/>
    <property type="project" value="UniProtKB-SubCell"/>
</dbReference>
<dbReference type="Proteomes" id="UP000603369">
    <property type="component" value="Unassembled WGS sequence"/>
</dbReference>
<dbReference type="GO" id="GO:0009379">
    <property type="term" value="C:Holliday junction helicase complex"/>
    <property type="evidence" value="ECO:0007669"/>
    <property type="project" value="InterPro"/>
</dbReference>
<evidence type="ECO:0000256" key="3">
    <source>
        <dbReference type="ARBA" id="ARBA00023125"/>
    </source>
</evidence>
<dbReference type="InterPro" id="IPR036267">
    <property type="entry name" value="RuvA_C_sf"/>
</dbReference>
<dbReference type="GO" id="GO:0000400">
    <property type="term" value="F:four-way junction DNA binding"/>
    <property type="evidence" value="ECO:0007669"/>
    <property type="project" value="UniProtKB-UniRule"/>
</dbReference>
<organism evidence="8 9">
    <name type="scientific">Corynebacterium tuberculostearicum</name>
    <dbReference type="NCBI Taxonomy" id="38304"/>
    <lineage>
        <taxon>Bacteria</taxon>
        <taxon>Bacillati</taxon>
        <taxon>Actinomycetota</taxon>
        <taxon>Actinomycetes</taxon>
        <taxon>Mycobacteriales</taxon>
        <taxon>Corynebacteriaceae</taxon>
        <taxon>Corynebacterium</taxon>
    </lineage>
</organism>
<dbReference type="NCBIfam" id="TIGR00084">
    <property type="entry name" value="ruvA"/>
    <property type="match status" value="1"/>
</dbReference>
<comment type="domain">
    <text evidence="6">Has three domains with a flexible linker between the domains II and III and assumes an 'L' shape. Domain III is highly mobile and contacts RuvB.</text>
</comment>
<dbReference type="GO" id="GO:0006281">
    <property type="term" value="P:DNA repair"/>
    <property type="evidence" value="ECO:0007669"/>
    <property type="project" value="UniProtKB-UniRule"/>
</dbReference>
<gene>
    <name evidence="6 8" type="primary">ruvA</name>
    <name evidence="8" type="ORF">JDP02_05240</name>
</gene>
<evidence type="ECO:0000313" key="9">
    <source>
        <dbReference type="Proteomes" id="UP000603369"/>
    </source>
</evidence>
<feature type="domain" description="Helix-hairpin-helix DNA-binding motif class 1" evidence="7">
    <location>
        <begin position="107"/>
        <end position="126"/>
    </location>
</feature>
<dbReference type="CDD" id="cd14332">
    <property type="entry name" value="UBA_RuvA_C"/>
    <property type="match status" value="1"/>
</dbReference>
<name>A0A8I1LB64_9CORY</name>
<dbReference type="EMBL" id="JAEHFL010000006">
    <property type="protein sequence ID" value="MBK3427925.1"/>
    <property type="molecule type" value="Genomic_DNA"/>
</dbReference>
<evidence type="ECO:0000259" key="7">
    <source>
        <dbReference type="SMART" id="SM00278"/>
    </source>
</evidence>
<keyword evidence="3 6" id="KW-0238">DNA-binding</keyword>
<dbReference type="InterPro" id="IPR003583">
    <property type="entry name" value="Hlx-hairpin-Hlx_DNA-bd_motif"/>
</dbReference>
<dbReference type="InterPro" id="IPR012340">
    <property type="entry name" value="NA-bd_OB-fold"/>
</dbReference>
<dbReference type="InterPro" id="IPR010994">
    <property type="entry name" value="RuvA_2-like"/>
</dbReference>
<dbReference type="Pfam" id="PF01330">
    <property type="entry name" value="RuvA_N"/>
    <property type="match status" value="1"/>
</dbReference>
<dbReference type="GO" id="GO:0048476">
    <property type="term" value="C:Holliday junction resolvase complex"/>
    <property type="evidence" value="ECO:0007669"/>
    <property type="project" value="UniProtKB-UniRule"/>
</dbReference>
<dbReference type="GO" id="GO:0009378">
    <property type="term" value="F:four-way junction helicase activity"/>
    <property type="evidence" value="ECO:0007669"/>
    <property type="project" value="InterPro"/>
</dbReference>
<dbReference type="InterPro" id="IPR011114">
    <property type="entry name" value="RuvA_C"/>
</dbReference>
<dbReference type="Gene3D" id="1.10.8.10">
    <property type="entry name" value="DNA helicase RuvA subunit, C-terminal domain"/>
    <property type="match status" value="1"/>
</dbReference>
<evidence type="ECO:0000256" key="1">
    <source>
        <dbReference type="ARBA" id="ARBA00022490"/>
    </source>
</evidence>
<feature type="region of interest" description="Domain III" evidence="6">
    <location>
        <begin position="152"/>
        <end position="205"/>
    </location>
</feature>
<reference evidence="8 9" key="1">
    <citation type="submission" date="2020-12" db="EMBL/GenBank/DDBJ databases">
        <title>Draft genome sequence of the commensal strain Corynebacterium tuberculostearicum MFP09/CIP 102622 isolated from human skin.</title>
        <authorList>
            <person name="Boukerb A.M."/>
            <person name="Janvier X."/>
            <person name="Feuilloley M.G.J."/>
            <person name="Groboillot A."/>
        </authorList>
    </citation>
    <scope>NUCLEOTIDE SEQUENCE [LARGE SCALE GENOMIC DNA]</scope>
    <source>
        <strain evidence="8 9">CIP 102622</strain>
    </source>
</reference>
<dbReference type="SMART" id="SM00278">
    <property type="entry name" value="HhH1"/>
    <property type="match status" value="2"/>
</dbReference>
<dbReference type="GO" id="GO:0006310">
    <property type="term" value="P:DNA recombination"/>
    <property type="evidence" value="ECO:0007669"/>
    <property type="project" value="UniProtKB-UniRule"/>
</dbReference>
<evidence type="ECO:0000256" key="5">
    <source>
        <dbReference type="ARBA" id="ARBA00023204"/>
    </source>
</evidence>